<feature type="region of interest" description="Disordered" evidence="1">
    <location>
        <begin position="59"/>
        <end position="79"/>
    </location>
</feature>
<feature type="compositionally biased region" description="Low complexity" evidence="1">
    <location>
        <begin position="62"/>
        <end position="79"/>
    </location>
</feature>
<evidence type="ECO:0000313" key="3">
    <source>
        <dbReference type="EMBL" id="KKP44140.1"/>
    </source>
</evidence>
<organism evidence="3 4">
    <name type="scientific">Candidatus Woesebacteria bacterium GW2011_GWB1_33_22</name>
    <dbReference type="NCBI Taxonomy" id="1618566"/>
    <lineage>
        <taxon>Bacteria</taxon>
        <taxon>Candidatus Woeseibacteriota</taxon>
    </lineage>
</organism>
<name>A0A0G0BZ19_9BACT</name>
<comment type="caution">
    <text evidence="3">The sequence shown here is derived from an EMBL/GenBank/DDBJ whole genome shotgun (WGS) entry which is preliminary data.</text>
</comment>
<evidence type="ECO:0008006" key="5">
    <source>
        <dbReference type="Google" id="ProtNLM"/>
    </source>
</evidence>
<keyword evidence="2" id="KW-0812">Transmembrane</keyword>
<evidence type="ECO:0000313" key="4">
    <source>
        <dbReference type="Proteomes" id="UP000034778"/>
    </source>
</evidence>
<keyword evidence="2" id="KW-0472">Membrane</keyword>
<sequence length="180" mass="18250">MKNKYTIIGIIATTIVLAGVAIYTAIRLYQTRQTAVAPNVPSSQPRAANPACSMSFTLSEGSSTPTATSTATATATGTATATSTSTATATATATSNPQCNNNCSENTDCPNGLMCYKTSGATTGSCRNTSCLTETDCLCPVPTSTATSQPELPSVGTTWPTIVGTGFGILVILGSLLLAF</sequence>
<dbReference type="AlphaFoldDB" id="A0A0G0BZ19"/>
<dbReference type="PATRIC" id="fig|1618566.3.peg.813"/>
<proteinExistence type="predicted"/>
<reference evidence="3 4" key="1">
    <citation type="journal article" date="2015" name="Nature">
        <title>rRNA introns, odd ribosomes, and small enigmatic genomes across a large radiation of phyla.</title>
        <authorList>
            <person name="Brown C.T."/>
            <person name="Hug L.A."/>
            <person name="Thomas B.C."/>
            <person name="Sharon I."/>
            <person name="Castelle C.J."/>
            <person name="Singh A."/>
            <person name="Wilkins M.J."/>
            <person name="Williams K.H."/>
            <person name="Banfield J.F."/>
        </authorList>
    </citation>
    <scope>NUCLEOTIDE SEQUENCE [LARGE SCALE GENOMIC DNA]</scope>
</reference>
<gene>
    <name evidence="3" type="ORF">UR35_C0011G0026</name>
</gene>
<feature type="transmembrane region" description="Helical" evidence="2">
    <location>
        <begin position="7"/>
        <end position="26"/>
    </location>
</feature>
<protein>
    <recommendedName>
        <fullName evidence="5">Integrin alpha beta-propellor repeat protein</fullName>
    </recommendedName>
</protein>
<feature type="transmembrane region" description="Helical" evidence="2">
    <location>
        <begin position="159"/>
        <end position="179"/>
    </location>
</feature>
<evidence type="ECO:0000256" key="2">
    <source>
        <dbReference type="SAM" id="Phobius"/>
    </source>
</evidence>
<keyword evidence="2" id="KW-1133">Transmembrane helix</keyword>
<dbReference type="EMBL" id="LBOW01000011">
    <property type="protein sequence ID" value="KKP44140.1"/>
    <property type="molecule type" value="Genomic_DNA"/>
</dbReference>
<evidence type="ECO:0000256" key="1">
    <source>
        <dbReference type="SAM" id="MobiDB-lite"/>
    </source>
</evidence>
<dbReference type="STRING" id="1618566.UR35_C0011G0026"/>
<accession>A0A0G0BZ19</accession>
<dbReference type="Proteomes" id="UP000034778">
    <property type="component" value="Unassembled WGS sequence"/>
</dbReference>